<comment type="caution">
    <text evidence="9">The sequence shown here is derived from an EMBL/GenBank/DDBJ whole genome shotgun (WGS) entry which is preliminary data.</text>
</comment>
<dbReference type="AlphaFoldDB" id="A0A9D0YZV5"/>
<organism evidence="9 10">
    <name type="scientific">Candidatus Faecenecus gallistercoris</name>
    <dbReference type="NCBI Taxonomy" id="2840793"/>
    <lineage>
        <taxon>Bacteria</taxon>
        <taxon>Bacillati</taxon>
        <taxon>Bacillota</taxon>
        <taxon>Bacillota incertae sedis</taxon>
        <taxon>Candidatus Faecenecus</taxon>
    </lineage>
</organism>
<dbReference type="Proteomes" id="UP000886725">
    <property type="component" value="Unassembled WGS sequence"/>
</dbReference>
<feature type="transmembrane region" description="Helical" evidence="8">
    <location>
        <begin position="114"/>
        <end position="138"/>
    </location>
</feature>
<feature type="transmembrane region" description="Helical" evidence="8">
    <location>
        <begin position="12"/>
        <end position="34"/>
    </location>
</feature>
<feature type="transmembrane region" description="Helical" evidence="8">
    <location>
        <begin position="242"/>
        <end position="260"/>
    </location>
</feature>
<evidence type="ECO:0000256" key="6">
    <source>
        <dbReference type="ARBA" id="ARBA00022989"/>
    </source>
</evidence>
<keyword evidence="5" id="KW-0862">Zinc</keyword>
<proteinExistence type="inferred from homology"/>
<sequence length="261" mass="27885">MEYIQTLNPIIQAFLATLLTWLITALGSSIVFLFKKVNKNWLDGMLAASAGIMLAASFWSLLLPGITQAENLGLSLPLIITVGILSGGLLLIIGNKVCDTIGKKQDDKQKRIRMLITSITIHNIPEGLAIGVAFGSVIYGLDGATLLAAWTLAIGIGIQNFPEGSAISLPLKREGASAKKAFLVGQFSGIVEPISAVIGALLVMKIRMILPFLLCFAAGAMIYVVVMELIPESQNNKSKDKMTILTMIGFVIMTLLDVLLG</sequence>
<comment type="subcellular location">
    <subcellularLocation>
        <location evidence="1">Cell membrane</location>
        <topology evidence="1">Multi-pass membrane protein</topology>
    </subcellularLocation>
</comment>
<gene>
    <name evidence="9" type="ORF">IAC85_03930</name>
</gene>
<evidence type="ECO:0000256" key="5">
    <source>
        <dbReference type="ARBA" id="ARBA00022833"/>
    </source>
</evidence>
<accession>A0A9D0YZV5</accession>
<keyword evidence="4 8" id="KW-0812">Transmembrane</keyword>
<keyword evidence="7 8" id="KW-0472">Membrane</keyword>
<dbReference type="EMBL" id="DVFU01000074">
    <property type="protein sequence ID" value="HIQ64869.1"/>
    <property type="molecule type" value="Genomic_DNA"/>
</dbReference>
<evidence type="ECO:0000256" key="1">
    <source>
        <dbReference type="ARBA" id="ARBA00004651"/>
    </source>
</evidence>
<dbReference type="Pfam" id="PF02535">
    <property type="entry name" value="Zip"/>
    <property type="match status" value="1"/>
</dbReference>
<feature type="transmembrane region" description="Helical" evidence="8">
    <location>
        <begin position="72"/>
        <end position="93"/>
    </location>
</feature>
<dbReference type="PANTHER" id="PTHR11040">
    <property type="entry name" value="ZINC/IRON TRANSPORTER"/>
    <property type="match status" value="1"/>
</dbReference>
<protein>
    <submittedName>
        <fullName evidence="9">ZIP family metal transporter</fullName>
    </submittedName>
</protein>
<evidence type="ECO:0000256" key="2">
    <source>
        <dbReference type="ARBA" id="ARBA00006939"/>
    </source>
</evidence>
<reference evidence="9" key="1">
    <citation type="submission" date="2020-10" db="EMBL/GenBank/DDBJ databases">
        <authorList>
            <person name="Gilroy R."/>
        </authorList>
    </citation>
    <scope>NUCLEOTIDE SEQUENCE</scope>
    <source>
        <strain evidence="9">CHK165-10780</strain>
    </source>
</reference>
<feature type="transmembrane region" description="Helical" evidence="8">
    <location>
        <begin position="209"/>
        <end position="230"/>
    </location>
</feature>
<feature type="transmembrane region" description="Helical" evidence="8">
    <location>
        <begin position="46"/>
        <end position="66"/>
    </location>
</feature>
<feature type="transmembrane region" description="Helical" evidence="8">
    <location>
        <begin position="181"/>
        <end position="203"/>
    </location>
</feature>
<evidence type="ECO:0000256" key="4">
    <source>
        <dbReference type="ARBA" id="ARBA00022692"/>
    </source>
</evidence>
<comment type="similarity">
    <text evidence="2">Belongs to the ZIP transporter (TC 2.A.5) family.</text>
</comment>
<dbReference type="GO" id="GO:0005886">
    <property type="term" value="C:plasma membrane"/>
    <property type="evidence" value="ECO:0007669"/>
    <property type="project" value="UniProtKB-SubCell"/>
</dbReference>
<evidence type="ECO:0000256" key="8">
    <source>
        <dbReference type="SAM" id="Phobius"/>
    </source>
</evidence>
<dbReference type="GO" id="GO:0005385">
    <property type="term" value="F:zinc ion transmembrane transporter activity"/>
    <property type="evidence" value="ECO:0007669"/>
    <property type="project" value="TreeGrafter"/>
</dbReference>
<keyword evidence="6 8" id="KW-1133">Transmembrane helix</keyword>
<name>A0A9D0YZV5_9FIRM</name>
<keyword evidence="3" id="KW-1003">Cell membrane</keyword>
<reference evidence="9" key="2">
    <citation type="journal article" date="2021" name="PeerJ">
        <title>Extensive microbial diversity within the chicken gut microbiome revealed by metagenomics and culture.</title>
        <authorList>
            <person name="Gilroy R."/>
            <person name="Ravi A."/>
            <person name="Getino M."/>
            <person name="Pursley I."/>
            <person name="Horton D.L."/>
            <person name="Alikhan N.F."/>
            <person name="Baker D."/>
            <person name="Gharbi K."/>
            <person name="Hall N."/>
            <person name="Watson M."/>
            <person name="Adriaenssens E.M."/>
            <person name="Foster-Nyarko E."/>
            <person name="Jarju S."/>
            <person name="Secka A."/>
            <person name="Antonio M."/>
            <person name="Oren A."/>
            <person name="Chaudhuri R.R."/>
            <person name="La Ragione R."/>
            <person name="Hildebrand F."/>
            <person name="Pallen M.J."/>
        </authorList>
    </citation>
    <scope>NUCLEOTIDE SEQUENCE</scope>
    <source>
        <strain evidence="9">CHK165-10780</strain>
    </source>
</reference>
<dbReference type="InterPro" id="IPR003689">
    <property type="entry name" value="ZIP"/>
</dbReference>
<dbReference type="PANTHER" id="PTHR11040:SF211">
    <property type="entry name" value="ZINC TRANSPORTER ZIP11"/>
    <property type="match status" value="1"/>
</dbReference>
<evidence type="ECO:0000313" key="9">
    <source>
        <dbReference type="EMBL" id="HIQ64869.1"/>
    </source>
</evidence>
<evidence type="ECO:0000256" key="7">
    <source>
        <dbReference type="ARBA" id="ARBA00023136"/>
    </source>
</evidence>
<feature type="transmembrane region" description="Helical" evidence="8">
    <location>
        <begin position="144"/>
        <end position="161"/>
    </location>
</feature>
<evidence type="ECO:0000256" key="3">
    <source>
        <dbReference type="ARBA" id="ARBA00022475"/>
    </source>
</evidence>
<evidence type="ECO:0000313" key="10">
    <source>
        <dbReference type="Proteomes" id="UP000886725"/>
    </source>
</evidence>